<dbReference type="PANTHER" id="PTHR43531">
    <property type="entry name" value="PROTEIN ICFG"/>
    <property type="match status" value="1"/>
</dbReference>
<keyword evidence="2" id="KW-1003">Cell membrane</keyword>
<dbReference type="GO" id="GO:0004888">
    <property type="term" value="F:transmembrane signaling receptor activity"/>
    <property type="evidence" value="ECO:0007669"/>
    <property type="project" value="TreeGrafter"/>
</dbReference>
<accession>A0A1H2JHQ1</accession>
<keyword evidence="5 10" id="KW-1133">Transmembrane helix</keyword>
<dbReference type="InterPro" id="IPR051310">
    <property type="entry name" value="MCP_chemotaxis"/>
</dbReference>
<feature type="transmembrane region" description="Helical" evidence="10">
    <location>
        <begin position="12"/>
        <end position="32"/>
    </location>
</feature>
<gene>
    <name evidence="12" type="ORF">SAMN04487931_11281</name>
</gene>
<evidence type="ECO:0000256" key="10">
    <source>
        <dbReference type="SAM" id="Phobius"/>
    </source>
</evidence>
<dbReference type="GO" id="GO:0005886">
    <property type="term" value="C:plasma membrane"/>
    <property type="evidence" value="ECO:0007669"/>
    <property type="project" value="UniProtKB-SubCell"/>
</dbReference>
<evidence type="ECO:0000256" key="2">
    <source>
        <dbReference type="ARBA" id="ARBA00022475"/>
    </source>
</evidence>
<comment type="subcellular location">
    <subcellularLocation>
        <location evidence="1">Cell membrane</location>
        <topology evidence="1">Multi-pass membrane protein</topology>
    </subcellularLocation>
</comment>
<evidence type="ECO:0000256" key="7">
    <source>
        <dbReference type="ARBA" id="ARBA00029447"/>
    </source>
</evidence>
<sequence>MNLSIGKKMGLNTLIFSLVAIVPFVILGVMAVKTAQQSFVESKFEQLSSVRSIKKGQIEKFFKEREGDMGVLVETVSTLRQEAFAKLVAVQEIKKQQLMNYVSSVKGSIQGLKGDPYVQKAVLEFDTAFAKAGNKIESFEWKSVALEYHSRLKNIMEGNGWYDMFLIGKQGNIIYTVMREADLGMNITGSELKNQGMGKIFTYAKTMGKDEIAIADFAPYSPSNGKPAGFMMAQIHDDFGNLQGYVALQIPLDRINQIMLMRDGMGKTGESYLVGQDGLMRSDSYLDPQGHSVKASFQNKKPVKTEAVKDALQGNTNHKVIVDYNGNPVLSAWSRVELGNGVYWAMISEIDVAEALSPVDADGNEFYAKYKELYGYYDLFLFNPDGYAFYTVTRESDYQTNFLNGKYSRSNLGTLIQQVVQSKQFGLADFAPYAPSNGDPCAFIAQPLIHNGQVEIIVALQLSLESINSIMQEREGLGKTGETYLVGSDHLMRSDSFLDPASHSVKASFANPGKGSIKTLGVTEALSGKTGNQIIMDYNDTPVLSAYTPVTIGNTTWALLAEIDQKEVVTESVAAQILLNRVWMIGLVSILVIAAVIIMSIFIVKNLSQTLSRVIAGLSSSTEQVASAAGQVSSSSQSLAEGSSEQAASIEETSASMEEMASMTAKNAENAAHADTLMKEANGVVASANNSMNQLISSMEDISRASDETGKIIKTIDEIAFQTNLLALNAAVEAARAGDAGAGFAVVADEVRNLAIRSAEAAKNTAQLIEGTVKKVNHGSELVSTTNEAFGNVAKSSEKVAGLVAEISEASKEQSGGIEQVNIAITEMDKVVQQNAATAEESASASEEMNAQAEQLKDYVGDLVLLVTGKNEQRSAALLHQKSVAGISGTSRRSMPANKKLIAPLKEVRPDQVIPFDDDKEFVDF</sequence>
<dbReference type="AlphaFoldDB" id="A0A1H2JHQ1"/>
<name>A0A1H2JHQ1_9BACT</name>
<keyword evidence="13" id="KW-1185">Reference proteome</keyword>
<reference evidence="13" key="1">
    <citation type="submission" date="2016-10" db="EMBL/GenBank/DDBJ databases">
        <authorList>
            <person name="Varghese N."/>
            <person name="Submissions S."/>
        </authorList>
    </citation>
    <scope>NUCLEOTIDE SEQUENCE [LARGE SCALE GENOMIC DNA]</scope>
    <source>
        <strain evidence="13">DSM 3384</strain>
    </source>
</reference>
<evidence type="ECO:0000256" key="8">
    <source>
        <dbReference type="PROSITE-ProRule" id="PRU00284"/>
    </source>
</evidence>
<protein>
    <submittedName>
        <fullName evidence="12">Methyl-accepting chemotaxis protein</fullName>
    </submittedName>
</protein>
<dbReference type="Pfam" id="PF00015">
    <property type="entry name" value="MCPsignal"/>
    <property type="match status" value="1"/>
</dbReference>
<evidence type="ECO:0000259" key="11">
    <source>
        <dbReference type="PROSITE" id="PS50111"/>
    </source>
</evidence>
<dbReference type="Gene3D" id="1.10.287.950">
    <property type="entry name" value="Methyl-accepting chemotaxis protein"/>
    <property type="match status" value="1"/>
</dbReference>
<dbReference type="PANTHER" id="PTHR43531:SF14">
    <property type="entry name" value="METHYL-ACCEPTING CHEMOTAXIS PROTEIN I-RELATED"/>
    <property type="match status" value="1"/>
</dbReference>
<evidence type="ECO:0000256" key="1">
    <source>
        <dbReference type="ARBA" id="ARBA00004651"/>
    </source>
</evidence>
<keyword evidence="6 10" id="KW-0472">Membrane</keyword>
<dbReference type="Gene3D" id="3.30.450.20">
    <property type="entry name" value="PAS domain"/>
    <property type="match status" value="2"/>
</dbReference>
<evidence type="ECO:0000256" key="6">
    <source>
        <dbReference type="ARBA" id="ARBA00023136"/>
    </source>
</evidence>
<dbReference type="Pfam" id="PF02743">
    <property type="entry name" value="dCache_1"/>
    <property type="match status" value="1"/>
</dbReference>
<keyword evidence="3" id="KW-0488">Methylation</keyword>
<feature type="transmembrane region" description="Helical" evidence="10">
    <location>
        <begin position="582"/>
        <end position="604"/>
    </location>
</feature>
<dbReference type="InterPro" id="IPR004089">
    <property type="entry name" value="MCPsignal_dom"/>
</dbReference>
<evidence type="ECO:0000256" key="3">
    <source>
        <dbReference type="ARBA" id="ARBA00022481"/>
    </source>
</evidence>
<evidence type="ECO:0000313" key="12">
    <source>
        <dbReference type="EMBL" id="SDU55668.1"/>
    </source>
</evidence>
<dbReference type="EMBL" id="FNLL01000012">
    <property type="protein sequence ID" value="SDU55668.1"/>
    <property type="molecule type" value="Genomic_DNA"/>
</dbReference>
<evidence type="ECO:0000256" key="5">
    <source>
        <dbReference type="ARBA" id="ARBA00022989"/>
    </source>
</evidence>
<organism evidence="12 13">
    <name type="scientific">Desulfobacula phenolica</name>
    <dbReference type="NCBI Taxonomy" id="90732"/>
    <lineage>
        <taxon>Bacteria</taxon>
        <taxon>Pseudomonadati</taxon>
        <taxon>Thermodesulfobacteriota</taxon>
        <taxon>Desulfobacteria</taxon>
        <taxon>Desulfobacterales</taxon>
        <taxon>Desulfobacteraceae</taxon>
        <taxon>Desulfobacula</taxon>
    </lineage>
</organism>
<proteinExistence type="inferred from homology"/>
<dbReference type="GO" id="GO:0006935">
    <property type="term" value="P:chemotaxis"/>
    <property type="evidence" value="ECO:0007669"/>
    <property type="project" value="TreeGrafter"/>
</dbReference>
<feature type="region of interest" description="Disordered" evidence="9">
    <location>
        <begin position="636"/>
        <end position="668"/>
    </location>
</feature>
<dbReference type="PROSITE" id="PS50111">
    <property type="entry name" value="CHEMOTAXIS_TRANSDUC_2"/>
    <property type="match status" value="1"/>
</dbReference>
<dbReference type="GO" id="GO:0007165">
    <property type="term" value="P:signal transduction"/>
    <property type="evidence" value="ECO:0007669"/>
    <property type="project" value="UniProtKB-KW"/>
</dbReference>
<keyword evidence="8" id="KW-0807">Transducer</keyword>
<evidence type="ECO:0000256" key="9">
    <source>
        <dbReference type="SAM" id="MobiDB-lite"/>
    </source>
</evidence>
<evidence type="ECO:0000256" key="4">
    <source>
        <dbReference type="ARBA" id="ARBA00022692"/>
    </source>
</evidence>
<dbReference type="Proteomes" id="UP000199608">
    <property type="component" value="Unassembled WGS sequence"/>
</dbReference>
<dbReference type="SUPFAM" id="SSF58104">
    <property type="entry name" value="Methyl-accepting chemotaxis protein (MCP) signaling domain"/>
    <property type="match status" value="1"/>
</dbReference>
<dbReference type="InterPro" id="IPR033479">
    <property type="entry name" value="dCache_1"/>
</dbReference>
<feature type="domain" description="Methyl-accepting transducer" evidence="11">
    <location>
        <begin position="621"/>
        <end position="850"/>
    </location>
</feature>
<feature type="compositionally biased region" description="Low complexity" evidence="9">
    <location>
        <begin position="636"/>
        <end position="665"/>
    </location>
</feature>
<evidence type="ECO:0000313" key="13">
    <source>
        <dbReference type="Proteomes" id="UP000199608"/>
    </source>
</evidence>
<keyword evidence="4 10" id="KW-0812">Transmembrane</keyword>
<dbReference type="SMART" id="SM00283">
    <property type="entry name" value="MA"/>
    <property type="match status" value="1"/>
</dbReference>
<comment type="similarity">
    <text evidence="7">Belongs to the methyl-accepting chemotaxis (MCP) protein family.</text>
</comment>